<keyword evidence="1" id="KW-1185">Reference proteome</keyword>
<dbReference type="WBParaSite" id="jg1097">
    <property type="protein sequence ID" value="jg1097"/>
    <property type="gene ID" value="jg1097"/>
</dbReference>
<proteinExistence type="predicted"/>
<sequence length="147" mass="17884">MSARDLKEKWKDPQKEDMYNLFWVYPKKDFEKWKQRFHTTKKNWQMKYLRDGFTWYNHTASEKEDLQYSKSADKICEGKMKVAKEADKIGLYRLEFNDDGYEHFISEFNDDTYGNFMSELFENLIIACQTIILRKRNYGKHSICRVS</sequence>
<dbReference type="AlphaFoldDB" id="A0A915CQ90"/>
<reference evidence="2" key="1">
    <citation type="submission" date="2022-11" db="UniProtKB">
        <authorList>
            <consortium name="WormBaseParasite"/>
        </authorList>
    </citation>
    <scope>IDENTIFICATION</scope>
</reference>
<evidence type="ECO:0000313" key="2">
    <source>
        <dbReference type="WBParaSite" id="jg1097"/>
    </source>
</evidence>
<accession>A0A915CQ90</accession>
<name>A0A915CQ90_9BILA</name>
<organism evidence="1 2">
    <name type="scientific">Ditylenchus dipsaci</name>
    <dbReference type="NCBI Taxonomy" id="166011"/>
    <lineage>
        <taxon>Eukaryota</taxon>
        <taxon>Metazoa</taxon>
        <taxon>Ecdysozoa</taxon>
        <taxon>Nematoda</taxon>
        <taxon>Chromadorea</taxon>
        <taxon>Rhabditida</taxon>
        <taxon>Tylenchina</taxon>
        <taxon>Tylenchomorpha</taxon>
        <taxon>Sphaerularioidea</taxon>
        <taxon>Anguinidae</taxon>
        <taxon>Anguininae</taxon>
        <taxon>Ditylenchus</taxon>
    </lineage>
</organism>
<dbReference type="Proteomes" id="UP000887574">
    <property type="component" value="Unplaced"/>
</dbReference>
<evidence type="ECO:0000313" key="1">
    <source>
        <dbReference type="Proteomes" id="UP000887574"/>
    </source>
</evidence>
<protein>
    <submittedName>
        <fullName evidence="2">Uncharacterized protein</fullName>
    </submittedName>
</protein>